<reference evidence="2" key="1">
    <citation type="submission" date="2022-07" db="EMBL/GenBank/DDBJ databases">
        <title>Chromosome-level genome of Muraenolepis orangiensis.</title>
        <authorList>
            <person name="Kim J."/>
        </authorList>
    </citation>
    <scope>NUCLEOTIDE SEQUENCE</scope>
    <source>
        <strain evidence="2">KU_S4_2022</strain>
        <tissue evidence="2">Muscle</tissue>
    </source>
</reference>
<keyword evidence="3" id="KW-1185">Reference proteome</keyword>
<feature type="region of interest" description="Disordered" evidence="1">
    <location>
        <begin position="38"/>
        <end position="74"/>
    </location>
</feature>
<sequence length="82" mass="8796">MGPGDRDPKGIFDGTVRLKHGRYVREGFRFTSPSLGVPKRHNDRIGGGLIRGVPIPSPRTGPYTAGPPTTSTHLPTLAHIQA</sequence>
<organism evidence="2 3">
    <name type="scientific">Muraenolepis orangiensis</name>
    <name type="common">Patagonian moray cod</name>
    <dbReference type="NCBI Taxonomy" id="630683"/>
    <lineage>
        <taxon>Eukaryota</taxon>
        <taxon>Metazoa</taxon>
        <taxon>Chordata</taxon>
        <taxon>Craniata</taxon>
        <taxon>Vertebrata</taxon>
        <taxon>Euteleostomi</taxon>
        <taxon>Actinopterygii</taxon>
        <taxon>Neopterygii</taxon>
        <taxon>Teleostei</taxon>
        <taxon>Neoteleostei</taxon>
        <taxon>Acanthomorphata</taxon>
        <taxon>Zeiogadaria</taxon>
        <taxon>Gadariae</taxon>
        <taxon>Gadiformes</taxon>
        <taxon>Muraenolepidoidei</taxon>
        <taxon>Muraenolepididae</taxon>
        <taxon>Muraenolepis</taxon>
    </lineage>
</organism>
<proteinExistence type="predicted"/>
<comment type="caution">
    <text evidence="2">The sequence shown here is derived from an EMBL/GenBank/DDBJ whole genome shotgun (WGS) entry which is preliminary data.</text>
</comment>
<dbReference type="AlphaFoldDB" id="A0A9Q0E7W5"/>
<evidence type="ECO:0000313" key="2">
    <source>
        <dbReference type="EMBL" id="KAJ3601508.1"/>
    </source>
</evidence>
<name>A0A9Q0E7W5_9TELE</name>
<evidence type="ECO:0000256" key="1">
    <source>
        <dbReference type="SAM" id="MobiDB-lite"/>
    </source>
</evidence>
<gene>
    <name evidence="2" type="ORF">NHX12_032476</name>
</gene>
<protein>
    <submittedName>
        <fullName evidence="2">Uncharacterized protein</fullName>
    </submittedName>
</protein>
<dbReference type="EMBL" id="JANIIK010000047">
    <property type="protein sequence ID" value="KAJ3601508.1"/>
    <property type="molecule type" value="Genomic_DNA"/>
</dbReference>
<evidence type="ECO:0000313" key="3">
    <source>
        <dbReference type="Proteomes" id="UP001148018"/>
    </source>
</evidence>
<accession>A0A9Q0E7W5</accession>
<dbReference type="Proteomes" id="UP001148018">
    <property type="component" value="Unassembled WGS sequence"/>
</dbReference>